<dbReference type="Proteomes" id="UP000238007">
    <property type="component" value="Unassembled WGS sequence"/>
</dbReference>
<comment type="caution">
    <text evidence="2">The sequence shown here is derived from an EMBL/GenBank/DDBJ whole genome shotgun (WGS) entry which is preliminary data.</text>
</comment>
<organism evidence="2 3">
    <name type="scientific">Yoonia maritima</name>
    <dbReference type="NCBI Taxonomy" id="1435347"/>
    <lineage>
        <taxon>Bacteria</taxon>
        <taxon>Pseudomonadati</taxon>
        <taxon>Pseudomonadota</taxon>
        <taxon>Alphaproteobacteria</taxon>
        <taxon>Rhodobacterales</taxon>
        <taxon>Paracoccaceae</taxon>
        <taxon>Yoonia</taxon>
    </lineage>
</organism>
<dbReference type="Pfam" id="PF09898">
    <property type="entry name" value="DUF2125"/>
    <property type="match status" value="1"/>
</dbReference>
<protein>
    <submittedName>
        <fullName evidence="2">Uncharacterized protein DUF2125</fullName>
    </submittedName>
</protein>
<feature type="chain" id="PRO_5015717493" evidence="1">
    <location>
        <begin position="25"/>
        <end position="500"/>
    </location>
</feature>
<accession>A0A2T0VVZ9</accession>
<name>A0A2T0VVZ9_9RHOB</name>
<evidence type="ECO:0000313" key="3">
    <source>
        <dbReference type="Proteomes" id="UP000238007"/>
    </source>
</evidence>
<proteinExistence type="predicted"/>
<feature type="signal peptide" evidence="1">
    <location>
        <begin position="1"/>
        <end position="24"/>
    </location>
</feature>
<keyword evidence="3" id="KW-1185">Reference proteome</keyword>
<dbReference type="RefSeq" id="WP_243394577.1">
    <property type="nucleotide sequence ID" value="NZ_PVTP01000010.1"/>
</dbReference>
<dbReference type="InterPro" id="IPR018666">
    <property type="entry name" value="DUF2125"/>
</dbReference>
<evidence type="ECO:0000256" key="1">
    <source>
        <dbReference type="SAM" id="SignalP"/>
    </source>
</evidence>
<dbReference type="EMBL" id="PVTP01000010">
    <property type="protein sequence ID" value="PRY75941.1"/>
    <property type="molecule type" value="Genomic_DNA"/>
</dbReference>
<reference evidence="2 3" key="1">
    <citation type="submission" date="2018-03" db="EMBL/GenBank/DDBJ databases">
        <title>Genomic Encyclopedia of Archaeal and Bacterial Type Strains, Phase II (KMG-II): from individual species to whole genera.</title>
        <authorList>
            <person name="Goeker M."/>
        </authorList>
    </citation>
    <scope>NUCLEOTIDE SEQUENCE [LARGE SCALE GENOMIC DNA]</scope>
    <source>
        <strain evidence="2 3">DSM 101533</strain>
    </source>
</reference>
<gene>
    <name evidence="2" type="ORF">CLV80_11027</name>
</gene>
<sequence>MTYSMKMRSAVCIAAMVAGGAAQADVTAQQVWDDWKEQMSLYQQTEIEVGSEEMSGDTLVVSNLSVTSTSPEVTSNYSIKELRFEEKRNGSVVITMSESYPITFTPESDVVVTVETTQSGLELVVSGDPDAMNYDVKADSIAIALKDVVDGDVTFDGTASIVLNDMSGTYTTAETETHDISYDLDIASTDILVDVQVPGGKDEYFTGGGKIEGINMAATIAMPIDANFENPEELFANGFAMEGGYTLDAASYIFDVNADGEQFAGSVSMGDTDLKGQFNSSVVSYDANANDVALNITGSEVPFPIELTFAKYGIGFEAPLGKSDQPEDFRLSFDFIDVAINEMIWGMIDPGNVLPHDPATIQFALAGTAQPMIDMMDPAQQATIKGDNLPFELNTLSLENLKIALAGALVTGAGDFTFDPTDTQTFAPMPRPEGEVAIKVNGLNQLIDNLIAMGLVPEEQVMGPRMMMGMFARTTGDDQLETTLEVNGEGHVLVNGQRVK</sequence>
<evidence type="ECO:0000313" key="2">
    <source>
        <dbReference type="EMBL" id="PRY75941.1"/>
    </source>
</evidence>
<dbReference type="AlphaFoldDB" id="A0A2T0VVZ9"/>
<keyword evidence="1" id="KW-0732">Signal</keyword>